<evidence type="ECO:0000313" key="11">
    <source>
        <dbReference type="Proteomes" id="UP000264141"/>
    </source>
</evidence>
<dbReference type="Gene3D" id="3.30.70.560">
    <property type="entry name" value="7,8-Dihydro-6-hydroxymethylpterin-pyrophosphokinase HPPK"/>
    <property type="match status" value="1"/>
</dbReference>
<evidence type="ECO:0000256" key="1">
    <source>
        <dbReference type="ARBA" id="ARBA00000198"/>
    </source>
</evidence>
<evidence type="ECO:0000256" key="8">
    <source>
        <dbReference type="ARBA" id="ARBA00022909"/>
    </source>
</evidence>
<dbReference type="RefSeq" id="WP_062195507.1">
    <property type="nucleotide sequence ID" value="NZ_DF967965.1"/>
</dbReference>
<dbReference type="InterPro" id="IPR000550">
    <property type="entry name" value="Hppk"/>
</dbReference>
<keyword evidence="4" id="KW-0808">Transferase</keyword>
<evidence type="ECO:0000256" key="2">
    <source>
        <dbReference type="ARBA" id="ARBA00005051"/>
    </source>
</evidence>
<dbReference type="UniPathway" id="UPA00077">
    <property type="reaction ID" value="UER00155"/>
</dbReference>
<dbReference type="InterPro" id="IPR035907">
    <property type="entry name" value="Hppk_sf"/>
</dbReference>
<evidence type="ECO:0000313" key="10">
    <source>
        <dbReference type="EMBL" id="HCE17049.1"/>
    </source>
</evidence>
<comment type="caution">
    <text evidence="10">The sequence shown here is derived from an EMBL/GenBank/DDBJ whole genome shotgun (WGS) entry which is preliminary data.</text>
</comment>
<dbReference type="STRING" id="229919.GCA_001050195_02969"/>
<comment type="pathway">
    <text evidence="2">Cofactor biosynthesis; tetrahydrofolate biosynthesis; 2-amino-4-hydroxy-6-hydroxymethyl-7,8-dihydropteridine diphosphate from 7,8-dihydroneopterin triphosphate: step 4/4.</text>
</comment>
<evidence type="ECO:0000256" key="5">
    <source>
        <dbReference type="ARBA" id="ARBA00022741"/>
    </source>
</evidence>
<evidence type="ECO:0000256" key="3">
    <source>
        <dbReference type="ARBA" id="ARBA00013253"/>
    </source>
</evidence>
<name>A0A3D1JEQ2_9CHLR</name>
<comment type="catalytic activity">
    <reaction evidence="1">
        <text>6-hydroxymethyl-7,8-dihydropterin + ATP = (7,8-dihydropterin-6-yl)methyl diphosphate + AMP + H(+)</text>
        <dbReference type="Rhea" id="RHEA:11412"/>
        <dbReference type="ChEBI" id="CHEBI:15378"/>
        <dbReference type="ChEBI" id="CHEBI:30616"/>
        <dbReference type="ChEBI" id="CHEBI:44841"/>
        <dbReference type="ChEBI" id="CHEBI:72950"/>
        <dbReference type="ChEBI" id="CHEBI:456215"/>
        <dbReference type="EC" id="2.7.6.3"/>
    </reaction>
</comment>
<dbReference type="EC" id="2.7.6.3" evidence="3"/>
<dbReference type="GO" id="GO:0046654">
    <property type="term" value="P:tetrahydrofolate biosynthetic process"/>
    <property type="evidence" value="ECO:0007669"/>
    <property type="project" value="UniProtKB-UniPathway"/>
</dbReference>
<dbReference type="GO" id="GO:0003848">
    <property type="term" value="F:2-amino-4-hydroxy-6-hydroxymethyldihydropteridine diphosphokinase activity"/>
    <property type="evidence" value="ECO:0007669"/>
    <property type="project" value="UniProtKB-EC"/>
</dbReference>
<keyword evidence="6 10" id="KW-0418">Kinase</keyword>
<keyword evidence="8" id="KW-0289">Folate biosynthesis</keyword>
<reference evidence="10 11" key="1">
    <citation type="journal article" date="2018" name="Nat. Biotechnol.">
        <title>A standardized bacterial taxonomy based on genome phylogeny substantially revises the tree of life.</title>
        <authorList>
            <person name="Parks D.H."/>
            <person name="Chuvochina M."/>
            <person name="Waite D.W."/>
            <person name="Rinke C."/>
            <person name="Skarshewski A."/>
            <person name="Chaumeil P.A."/>
            <person name="Hugenholtz P."/>
        </authorList>
    </citation>
    <scope>NUCLEOTIDE SEQUENCE [LARGE SCALE GENOMIC DNA]</scope>
    <source>
        <strain evidence="10">UBA8781</strain>
    </source>
</reference>
<dbReference type="PROSITE" id="PS00794">
    <property type="entry name" value="HPPK"/>
    <property type="match status" value="1"/>
</dbReference>
<dbReference type="CDD" id="cd00483">
    <property type="entry name" value="HPPK"/>
    <property type="match status" value="1"/>
</dbReference>
<feature type="domain" description="7,8-dihydro-6-hydroxymethylpterin-pyrophosphokinase" evidence="9">
    <location>
        <begin position="90"/>
        <end position="101"/>
    </location>
</feature>
<organism evidence="10 11">
    <name type="scientific">Anaerolinea thermolimosa</name>
    <dbReference type="NCBI Taxonomy" id="229919"/>
    <lineage>
        <taxon>Bacteria</taxon>
        <taxon>Bacillati</taxon>
        <taxon>Chloroflexota</taxon>
        <taxon>Anaerolineae</taxon>
        <taxon>Anaerolineales</taxon>
        <taxon>Anaerolineaceae</taxon>
        <taxon>Anaerolinea</taxon>
    </lineage>
</organism>
<evidence type="ECO:0000256" key="7">
    <source>
        <dbReference type="ARBA" id="ARBA00022840"/>
    </source>
</evidence>
<accession>A0A3D1JEQ2</accession>
<dbReference type="SUPFAM" id="SSF55083">
    <property type="entry name" value="6-hydroxymethyl-7,8-dihydropterin pyrophosphokinase, HPPK"/>
    <property type="match status" value="1"/>
</dbReference>
<dbReference type="OrthoDB" id="9808041at2"/>
<dbReference type="PANTHER" id="PTHR43071:SF1">
    <property type="entry name" value="2-AMINO-4-HYDROXY-6-HYDROXYMETHYLDIHYDROPTERIDINE PYROPHOSPHOKINASE"/>
    <property type="match status" value="1"/>
</dbReference>
<dbReference type="AlphaFoldDB" id="A0A3D1JEQ2"/>
<dbReference type="GO" id="GO:0016301">
    <property type="term" value="F:kinase activity"/>
    <property type="evidence" value="ECO:0007669"/>
    <property type="project" value="UniProtKB-KW"/>
</dbReference>
<dbReference type="PANTHER" id="PTHR43071">
    <property type="entry name" value="2-AMINO-4-HYDROXY-6-HYDROXYMETHYLDIHYDROPTERIDINE PYROPHOSPHOKINASE"/>
    <property type="match status" value="1"/>
</dbReference>
<protein>
    <recommendedName>
        <fullName evidence="3">2-amino-4-hydroxy-6-hydroxymethyldihydropteridine diphosphokinase</fullName>
        <ecNumber evidence="3">2.7.6.3</ecNumber>
    </recommendedName>
</protein>
<sequence>MIPVEQPACLLLGSNIQPEYYLPLAVRQLHGFFVVEGVSRVWQTPAVGSAGPPFLNAAMRIRTALSPEEIKRGVLRPLEAQMGRVRSEDKNAPRTIDIDLVLWGEQVLEPRIWEWVHVAVPVAEVWPYPLTGPGGETLQEAAHRLRTDARLDHRKDVPLTGGTA</sequence>
<dbReference type="EMBL" id="DPBP01000020">
    <property type="protein sequence ID" value="HCE17049.1"/>
    <property type="molecule type" value="Genomic_DNA"/>
</dbReference>
<keyword evidence="5" id="KW-0547">Nucleotide-binding</keyword>
<dbReference type="GO" id="GO:0005524">
    <property type="term" value="F:ATP binding"/>
    <property type="evidence" value="ECO:0007669"/>
    <property type="project" value="UniProtKB-KW"/>
</dbReference>
<evidence type="ECO:0000256" key="4">
    <source>
        <dbReference type="ARBA" id="ARBA00022679"/>
    </source>
</evidence>
<gene>
    <name evidence="10" type="primary">folK</name>
    <name evidence="10" type="ORF">DEQ80_04240</name>
</gene>
<dbReference type="NCBIfam" id="TIGR01498">
    <property type="entry name" value="folK"/>
    <property type="match status" value="1"/>
</dbReference>
<keyword evidence="7" id="KW-0067">ATP-binding</keyword>
<dbReference type="Pfam" id="PF01288">
    <property type="entry name" value="HPPK"/>
    <property type="match status" value="1"/>
</dbReference>
<proteinExistence type="predicted"/>
<evidence type="ECO:0000256" key="6">
    <source>
        <dbReference type="ARBA" id="ARBA00022777"/>
    </source>
</evidence>
<dbReference type="GO" id="GO:0046656">
    <property type="term" value="P:folic acid biosynthetic process"/>
    <property type="evidence" value="ECO:0007669"/>
    <property type="project" value="UniProtKB-KW"/>
</dbReference>
<dbReference type="Proteomes" id="UP000264141">
    <property type="component" value="Unassembled WGS sequence"/>
</dbReference>
<evidence type="ECO:0000259" key="9">
    <source>
        <dbReference type="PROSITE" id="PS00794"/>
    </source>
</evidence>